<protein>
    <recommendedName>
        <fullName evidence="5">Glycosyl transferase family 1</fullName>
    </recommendedName>
</protein>
<dbReference type="InterPro" id="IPR028098">
    <property type="entry name" value="Glyco_trans_4-like_N"/>
</dbReference>
<evidence type="ECO:0000259" key="2">
    <source>
        <dbReference type="Pfam" id="PF13439"/>
    </source>
</evidence>
<accession>A0A0S8GKW8</accession>
<evidence type="ECO:0008006" key="5">
    <source>
        <dbReference type="Google" id="ProtNLM"/>
    </source>
</evidence>
<feature type="domain" description="Glycosyl transferase family 1" evidence="1">
    <location>
        <begin position="194"/>
        <end position="342"/>
    </location>
</feature>
<name>A0A0S8GKW8_UNCW3</name>
<dbReference type="PATRIC" id="fig|1703780.3.peg.577"/>
<dbReference type="InterPro" id="IPR050194">
    <property type="entry name" value="Glycosyltransferase_grp1"/>
</dbReference>
<evidence type="ECO:0000313" key="3">
    <source>
        <dbReference type="EMBL" id="KPK73385.1"/>
    </source>
</evidence>
<dbReference type="CDD" id="cd03801">
    <property type="entry name" value="GT4_PimA-like"/>
    <property type="match status" value="1"/>
</dbReference>
<sequence>MRVFVVGTRGFPHVPGGIEAHCEHLYPLLAERGVNVTVFTRSPYFARNERRDTWRGVRFVHVWAPRNKYLETLVHTFICVIVSRMKSADCLHIHAIGPALFAPLGRILGLRVVLTHHGPDYERDKWGTCAAFVLRLGESLGLRFAHHVIVVSQAITRMVREKYPNKRIVFIPNGVGQPVAVSGTSVLHEIHLKPQQYILAVARFVPEKGLHDLIAAYREVRADLPRLVIVGGANRETVYSRSLRKTAMKIEGIVLTGTMKRHRLCELYAHSRLFILPSHYEGLPITLLEAISHGTPVLVSDIAANRELQLPSYRYFSVGNIKMLAQKMTELCNARVSRDELAATKQRITETFNWSRIATATHAVYEEHGNMHV</sequence>
<organism evidence="3 4">
    <name type="scientific">candidate division WOR_3 bacterium SM23_60</name>
    <dbReference type="NCBI Taxonomy" id="1703780"/>
    <lineage>
        <taxon>Bacteria</taxon>
        <taxon>Bacteria division WOR-3</taxon>
    </lineage>
</organism>
<dbReference type="GO" id="GO:0016757">
    <property type="term" value="F:glycosyltransferase activity"/>
    <property type="evidence" value="ECO:0007669"/>
    <property type="project" value="InterPro"/>
</dbReference>
<reference evidence="3 4" key="1">
    <citation type="journal article" date="2015" name="Microbiome">
        <title>Genomic resolution of linkages in carbon, nitrogen, and sulfur cycling among widespread estuary sediment bacteria.</title>
        <authorList>
            <person name="Baker B.J."/>
            <person name="Lazar C.S."/>
            <person name="Teske A.P."/>
            <person name="Dick G.J."/>
        </authorList>
    </citation>
    <scope>NUCLEOTIDE SEQUENCE [LARGE SCALE GENOMIC DNA]</scope>
    <source>
        <strain evidence="3">SM23_60</strain>
    </source>
</reference>
<proteinExistence type="predicted"/>
<dbReference type="EMBL" id="LJUO01000010">
    <property type="protein sequence ID" value="KPK73385.1"/>
    <property type="molecule type" value="Genomic_DNA"/>
</dbReference>
<dbReference type="Gene3D" id="3.40.50.2000">
    <property type="entry name" value="Glycogen Phosphorylase B"/>
    <property type="match status" value="2"/>
</dbReference>
<dbReference type="SUPFAM" id="SSF53756">
    <property type="entry name" value="UDP-Glycosyltransferase/glycogen phosphorylase"/>
    <property type="match status" value="1"/>
</dbReference>
<dbReference type="PANTHER" id="PTHR45947">
    <property type="entry name" value="SULFOQUINOVOSYL TRANSFERASE SQD2"/>
    <property type="match status" value="1"/>
</dbReference>
<gene>
    <name evidence="3" type="ORF">AMJ87_01855</name>
</gene>
<dbReference type="Pfam" id="PF00534">
    <property type="entry name" value="Glycos_transf_1"/>
    <property type="match status" value="1"/>
</dbReference>
<dbReference type="Proteomes" id="UP000051096">
    <property type="component" value="Unassembled WGS sequence"/>
</dbReference>
<dbReference type="PANTHER" id="PTHR45947:SF3">
    <property type="entry name" value="SULFOQUINOVOSYL TRANSFERASE SQD2"/>
    <property type="match status" value="1"/>
</dbReference>
<evidence type="ECO:0000259" key="1">
    <source>
        <dbReference type="Pfam" id="PF00534"/>
    </source>
</evidence>
<evidence type="ECO:0000313" key="4">
    <source>
        <dbReference type="Proteomes" id="UP000051096"/>
    </source>
</evidence>
<comment type="caution">
    <text evidence="3">The sequence shown here is derived from an EMBL/GenBank/DDBJ whole genome shotgun (WGS) entry which is preliminary data.</text>
</comment>
<feature type="domain" description="Glycosyltransferase subfamily 4-like N-terminal" evidence="2">
    <location>
        <begin position="15"/>
        <end position="175"/>
    </location>
</feature>
<dbReference type="InterPro" id="IPR001296">
    <property type="entry name" value="Glyco_trans_1"/>
</dbReference>
<dbReference type="AlphaFoldDB" id="A0A0S8GKW8"/>
<dbReference type="Pfam" id="PF13439">
    <property type="entry name" value="Glyco_transf_4"/>
    <property type="match status" value="1"/>
</dbReference>